<gene>
    <name evidence="1" type="ORF">MNBD_ACTINO02-1783</name>
</gene>
<evidence type="ECO:0000313" key="1">
    <source>
        <dbReference type="EMBL" id="VAW06512.1"/>
    </source>
</evidence>
<dbReference type="AlphaFoldDB" id="A0A3B0SW10"/>
<accession>A0A3B0SW10</accession>
<proteinExistence type="predicted"/>
<name>A0A3B0SW10_9ZZZZ</name>
<dbReference type="EMBL" id="UOEK01000355">
    <property type="protein sequence ID" value="VAW06512.1"/>
    <property type="molecule type" value="Genomic_DNA"/>
</dbReference>
<reference evidence="1" key="1">
    <citation type="submission" date="2018-06" db="EMBL/GenBank/DDBJ databases">
        <authorList>
            <person name="Zhirakovskaya E."/>
        </authorList>
    </citation>
    <scope>NUCLEOTIDE SEQUENCE</scope>
</reference>
<organism evidence="1">
    <name type="scientific">hydrothermal vent metagenome</name>
    <dbReference type="NCBI Taxonomy" id="652676"/>
    <lineage>
        <taxon>unclassified sequences</taxon>
        <taxon>metagenomes</taxon>
        <taxon>ecological metagenomes</taxon>
    </lineage>
</organism>
<sequence length="125" mass="12493">MIEARRYGRASIVIVAVAPLDSGGCNQNPWFTTSVSGVVETIVQPRGALDGTNVSPVAVGETFTAVSVNVCVVDVRSRVVAEISTTGSDGGASGAVTAVAEFAAAPAVPAVMATRSTAAAACVKR</sequence>
<protein>
    <submittedName>
        <fullName evidence="1">Uncharacterized protein</fullName>
    </submittedName>
</protein>